<feature type="compositionally biased region" description="Low complexity" evidence="1">
    <location>
        <begin position="988"/>
        <end position="1005"/>
    </location>
</feature>
<feature type="region of interest" description="Disordered" evidence="1">
    <location>
        <begin position="87"/>
        <end position="130"/>
    </location>
</feature>
<dbReference type="eggNOG" id="ENOG502QQ2N">
    <property type="taxonomic scope" value="Eukaryota"/>
</dbReference>
<evidence type="ECO:0000313" key="4">
    <source>
        <dbReference type="EMBL" id="EPQ26968.1"/>
    </source>
</evidence>
<gene>
    <name evidence="4" type="ORF">PFL1_05603</name>
</gene>
<protein>
    <recommendedName>
        <fullName evidence="3">Phospholipid/glycerol acyltransferase domain-containing protein</fullName>
    </recommendedName>
</protein>
<dbReference type="EMBL" id="KE361642">
    <property type="protein sequence ID" value="EPQ26968.1"/>
    <property type="molecule type" value="Genomic_DNA"/>
</dbReference>
<accession>A0A061H3A9</accession>
<name>A0A061H3A9_9BASI</name>
<dbReference type="RefSeq" id="XP_007881329.1">
    <property type="nucleotide sequence ID" value="XM_007883138.1"/>
</dbReference>
<feature type="compositionally biased region" description="Basic residues" evidence="1">
    <location>
        <begin position="904"/>
        <end position="913"/>
    </location>
</feature>
<dbReference type="Pfam" id="PF01553">
    <property type="entry name" value="Acyltransferase"/>
    <property type="match status" value="1"/>
</dbReference>
<dbReference type="PANTHER" id="PTHR31605">
    <property type="entry name" value="GLYCEROL-3-PHOSPHATE O-ACYLTRANSFERASE 1"/>
    <property type="match status" value="1"/>
</dbReference>
<organism evidence="4 5">
    <name type="scientific">Pseudozyma flocculosa PF-1</name>
    <dbReference type="NCBI Taxonomy" id="1277687"/>
    <lineage>
        <taxon>Eukaryota</taxon>
        <taxon>Fungi</taxon>
        <taxon>Dikarya</taxon>
        <taxon>Basidiomycota</taxon>
        <taxon>Ustilaginomycotina</taxon>
        <taxon>Ustilaginomycetes</taxon>
        <taxon>Ustilaginales</taxon>
        <taxon>Ustilaginaceae</taxon>
        <taxon>Pseudozyma</taxon>
    </lineage>
</organism>
<feature type="region of interest" description="Disordered" evidence="1">
    <location>
        <begin position="345"/>
        <end position="376"/>
    </location>
</feature>
<dbReference type="GO" id="GO:0016287">
    <property type="term" value="F:glycerone-phosphate O-acyltransferase activity"/>
    <property type="evidence" value="ECO:0007669"/>
    <property type="project" value="TreeGrafter"/>
</dbReference>
<dbReference type="HOGENOM" id="CLU_007860_2_0_1"/>
<feature type="transmembrane region" description="Helical" evidence="2">
    <location>
        <begin position="653"/>
        <end position="674"/>
    </location>
</feature>
<feature type="domain" description="Phospholipid/glycerol acyltransferase" evidence="3">
    <location>
        <begin position="214"/>
        <end position="453"/>
    </location>
</feature>
<keyword evidence="2" id="KW-1133">Transmembrane helix</keyword>
<dbReference type="OrthoDB" id="2427554at2759"/>
<feature type="compositionally biased region" description="Low complexity" evidence="1">
    <location>
        <begin position="969"/>
        <end position="979"/>
    </location>
</feature>
<feature type="region of interest" description="Disordered" evidence="1">
    <location>
        <begin position="1071"/>
        <end position="1100"/>
    </location>
</feature>
<evidence type="ECO:0000259" key="3">
    <source>
        <dbReference type="SMART" id="SM00563"/>
    </source>
</evidence>
<feature type="compositionally biased region" description="Acidic residues" evidence="1">
    <location>
        <begin position="863"/>
        <end position="873"/>
    </location>
</feature>
<evidence type="ECO:0000256" key="2">
    <source>
        <dbReference type="SAM" id="Phobius"/>
    </source>
</evidence>
<feature type="compositionally biased region" description="Low complexity" evidence="1">
    <location>
        <begin position="87"/>
        <end position="97"/>
    </location>
</feature>
<feature type="region of interest" description="Disordered" evidence="1">
    <location>
        <begin position="852"/>
        <end position="873"/>
    </location>
</feature>
<keyword evidence="2" id="KW-0812">Transmembrane</keyword>
<sequence>MPSESGADPSSSVPISKPLPTAADETTTNNGATARSPLPSGYQSPLSESIDEARAAAVAAPAPAPAPVAATANGKATATAAAAPSAASATASSARPPALNPVPTAGGLRQRRQHPPARLGNGASPFARPGDSPRFVATLRDFDRFLRSLPVPLHRIVPSLFARVICRVFRAQNLMASNIAFDIALLFWRIIINLFFREIRPRSAWRIPKEGPVIFVAAPHHNQFLDPLLLASEVRRASGRRVAFLIAEKSIKRRFIGAAARIMQSIPVARAADSAKAGQGTVAAHPSGDPLRLIGHGTAFTSQLVPKGQIMLPKSTGYACAEVVEVVSDTELRIKKEFKDPRAIEALKGGGGGGADRGRKDSPSSADEAKGAAGGGSGCKYQCLPFVDQTQMYSSVYEKLAEGGCLGIFPEGGSHDRTDLLPLKAGVVIMALGAMSANPQLNVRIVPVGMSYFHPHKFRSRAVVEFGSPIDVPRHLVGRFEEGGDGKKKAVGEMMDIVYDGLKGVTLRAPDYETLMVVQAGRRLYKAPGQTLSLGKTVELNRKFIMGYLKFKDEPRVMKLKDDILRYNKRLRYAGLRDHQVERATRAGWRSLGLLFYRLGLLGFWGGLALPGAVLNSPIIVLAKLISHRKAKEALAASQVKIAGRDVLATWKVLVSLGVAPVLYSFYAGLATYFAHRHGLPARHQLLMPLYALTVLPTMSYSALKFGEVGIDIYKSLPPLFVSLLPGNHKVIADLQRTRAQISADMHTLIDELAPQVWEDFEETRLTPASEAPPSTGREALLWRQKRRSGKSADVLAHPLQWVDERLFGWGRRRGSSTRRAITAEELRASSAGAGAGAGGDNAVLEDDEIEADADDYSSATEGDSDDDSERDEGDYEAVFSLLNPQNLVFGGGAKSPSTPGGHGKGRRSRSQSRSRSGSVHGGGGLGSLETFAEKRNRSNQDLRALMREGGAMSPTEQRTQFGGDARRAANASDASADGAGAGGGGPAVSSATTTATASAGQAATQRRNRTHSLSDDVHVEQLKAAGPKARSVPFSAASQALEMQAATHGGMQAAGARPALAQMKSAEITPPATPAATDLSMVPVEAEAAGGEQQQQQQQ</sequence>
<dbReference type="SUPFAM" id="SSF69593">
    <property type="entry name" value="Glycerol-3-phosphate (1)-acyltransferase"/>
    <property type="match status" value="2"/>
</dbReference>
<feature type="compositionally biased region" description="Polar residues" evidence="1">
    <location>
        <begin position="24"/>
        <end position="33"/>
    </location>
</feature>
<dbReference type="InterPro" id="IPR052744">
    <property type="entry name" value="GPAT/DAPAT"/>
</dbReference>
<dbReference type="SMART" id="SM00563">
    <property type="entry name" value="PlsC"/>
    <property type="match status" value="1"/>
</dbReference>
<feature type="compositionally biased region" description="Low complexity" evidence="1">
    <location>
        <begin position="1086"/>
        <end position="1100"/>
    </location>
</feature>
<dbReference type="KEGG" id="pfp:PFL1_05603"/>
<evidence type="ECO:0000256" key="1">
    <source>
        <dbReference type="SAM" id="MobiDB-lite"/>
    </source>
</evidence>
<dbReference type="InterPro" id="IPR002123">
    <property type="entry name" value="Plipid/glycerol_acylTrfase"/>
</dbReference>
<feature type="compositionally biased region" description="Basic and acidic residues" evidence="1">
    <location>
        <begin position="356"/>
        <end position="370"/>
    </location>
</feature>
<feature type="transmembrane region" description="Helical" evidence="2">
    <location>
        <begin position="595"/>
        <end position="615"/>
    </location>
</feature>
<dbReference type="GeneID" id="19319692"/>
<keyword evidence="2" id="KW-0472">Membrane</keyword>
<feature type="compositionally biased region" description="Basic and acidic residues" evidence="1">
    <location>
        <begin position="932"/>
        <end position="947"/>
    </location>
</feature>
<dbReference type="Proteomes" id="UP000053664">
    <property type="component" value="Unassembled WGS sequence"/>
</dbReference>
<feature type="region of interest" description="Disordered" evidence="1">
    <location>
        <begin position="887"/>
        <end position="1018"/>
    </location>
</feature>
<dbReference type="AlphaFoldDB" id="A0A061H3A9"/>
<reference evidence="4 5" key="1">
    <citation type="journal article" date="2013" name="Plant Cell">
        <title>The transition from a phytopathogenic smut ancestor to an anamorphic biocontrol agent deciphered by comparative whole-genome analysis.</title>
        <authorList>
            <person name="Lefebvre F."/>
            <person name="Joly D.L."/>
            <person name="Labbe C."/>
            <person name="Teichmann B."/>
            <person name="Linning R."/>
            <person name="Belzile F."/>
            <person name="Bakkeren G."/>
            <person name="Belanger R.R."/>
        </authorList>
    </citation>
    <scope>NUCLEOTIDE SEQUENCE [LARGE SCALE GENOMIC DNA]</scope>
    <source>
        <strain evidence="4 5">PF-1</strain>
    </source>
</reference>
<proteinExistence type="predicted"/>
<feature type="region of interest" description="Disordered" evidence="1">
    <location>
        <begin position="1"/>
        <end position="60"/>
    </location>
</feature>
<dbReference type="GO" id="GO:0008654">
    <property type="term" value="P:phospholipid biosynthetic process"/>
    <property type="evidence" value="ECO:0007669"/>
    <property type="project" value="TreeGrafter"/>
</dbReference>
<dbReference type="PANTHER" id="PTHR31605:SF0">
    <property type="entry name" value="GLYCEROL-3-PHOSPHATE O-ACYLTRANSFERASE 1"/>
    <property type="match status" value="1"/>
</dbReference>
<dbReference type="GO" id="GO:0004366">
    <property type="term" value="F:glycerol-3-phosphate O-acyltransferase activity"/>
    <property type="evidence" value="ECO:0007669"/>
    <property type="project" value="TreeGrafter"/>
</dbReference>
<evidence type="ECO:0000313" key="5">
    <source>
        <dbReference type="Proteomes" id="UP000053664"/>
    </source>
</evidence>